<evidence type="ECO:0000313" key="3">
    <source>
        <dbReference type="EMBL" id="GAX76445.1"/>
    </source>
</evidence>
<evidence type="ECO:0000313" key="4">
    <source>
        <dbReference type="Proteomes" id="UP000232323"/>
    </source>
</evidence>
<dbReference type="PANTHER" id="PTHR12203:SF107">
    <property type="entry name" value="GLYCOSYL TRANSFERASE CAP10 DOMAIN-CONTAINING PROTEIN"/>
    <property type="match status" value="1"/>
</dbReference>
<dbReference type="InterPro" id="IPR051091">
    <property type="entry name" value="O-Glucosyltr/Glycosyltrsf_90"/>
</dbReference>
<proteinExistence type="predicted"/>
<keyword evidence="1" id="KW-0732">Signal</keyword>
<sequence length="397" mass="45524">MHSKLLFAAILLVSMILPFTQADCGTAYPWVEPAVRKFAEPMYTSARKSEQSNSAALKAIKGIKWGKFPPGMEQVTLKVVDEDKINMTVDRVSNPNQPYKPVGMLKVLERAVRTHEKELVQLLKDKAEPLVFIVESEDFPIVFKHERWKLPAFAMCTDEAHIDIPVPDFTFEDYPETSYANTSFWAIKELLLHKESMVPWSKRQRNVFMRHFGGVGYRKTLLPVLIGHQQNGTDSENLGLKTDVVDTGFVTSNQKDFVWLDRQCTYRYLLHTAGFSYSAGLKYKLACGSVVLLFESKYQEFYYPALKPGEHYESFPEADADTLHKNVFPQIKARLHKLEAEHHDNRPDMAQAARDFARSQLTQEALSCYWLKALIVYSKIFYLPSRHAVPTSITFDL</sequence>
<name>A0A250X071_9CHLO</name>
<dbReference type="AlphaFoldDB" id="A0A250X071"/>
<protein>
    <recommendedName>
        <fullName evidence="2">Glycosyl transferase CAP10 domain-containing protein</fullName>
    </recommendedName>
</protein>
<dbReference type="EMBL" id="BEGY01000017">
    <property type="protein sequence ID" value="GAX76445.1"/>
    <property type="molecule type" value="Genomic_DNA"/>
</dbReference>
<gene>
    <name evidence="3" type="ORF">CEUSTIGMA_g3890.t1</name>
</gene>
<feature type="chain" id="PRO_5013168569" description="Glycosyl transferase CAP10 domain-containing protein" evidence="1">
    <location>
        <begin position="23"/>
        <end position="397"/>
    </location>
</feature>
<dbReference type="SMART" id="SM00672">
    <property type="entry name" value="CAP10"/>
    <property type="match status" value="1"/>
</dbReference>
<reference evidence="3 4" key="1">
    <citation type="submission" date="2017-08" db="EMBL/GenBank/DDBJ databases">
        <title>Acidophilic green algal genome provides insights into adaptation to an acidic environment.</title>
        <authorList>
            <person name="Hirooka S."/>
            <person name="Hirose Y."/>
            <person name="Kanesaki Y."/>
            <person name="Higuchi S."/>
            <person name="Fujiwara T."/>
            <person name="Onuma R."/>
            <person name="Era A."/>
            <person name="Ohbayashi R."/>
            <person name="Uzuka A."/>
            <person name="Nozaki H."/>
            <person name="Yoshikawa H."/>
            <person name="Miyagishima S.Y."/>
        </authorList>
    </citation>
    <scope>NUCLEOTIDE SEQUENCE [LARGE SCALE GENOMIC DNA]</scope>
    <source>
        <strain evidence="3 4">NIES-2499</strain>
    </source>
</reference>
<accession>A0A250X071</accession>
<dbReference type="InterPro" id="IPR006598">
    <property type="entry name" value="CAP10"/>
</dbReference>
<feature type="signal peptide" evidence="1">
    <location>
        <begin position="1"/>
        <end position="22"/>
    </location>
</feature>
<dbReference type="PANTHER" id="PTHR12203">
    <property type="entry name" value="KDEL LYS-ASP-GLU-LEU CONTAINING - RELATED"/>
    <property type="match status" value="1"/>
</dbReference>
<keyword evidence="4" id="KW-1185">Reference proteome</keyword>
<dbReference type="OrthoDB" id="202415at2759"/>
<feature type="domain" description="Glycosyl transferase CAP10" evidence="2">
    <location>
        <begin position="126"/>
        <end position="384"/>
    </location>
</feature>
<dbReference type="Proteomes" id="UP000232323">
    <property type="component" value="Unassembled WGS sequence"/>
</dbReference>
<evidence type="ECO:0000256" key="1">
    <source>
        <dbReference type="SAM" id="SignalP"/>
    </source>
</evidence>
<evidence type="ECO:0000259" key="2">
    <source>
        <dbReference type="SMART" id="SM00672"/>
    </source>
</evidence>
<comment type="caution">
    <text evidence="3">The sequence shown here is derived from an EMBL/GenBank/DDBJ whole genome shotgun (WGS) entry which is preliminary data.</text>
</comment>
<organism evidence="3 4">
    <name type="scientific">Chlamydomonas eustigma</name>
    <dbReference type="NCBI Taxonomy" id="1157962"/>
    <lineage>
        <taxon>Eukaryota</taxon>
        <taxon>Viridiplantae</taxon>
        <taxon>Chlorophyta</taxon>
        <taxon>core chlorophytes</taxon>
        <taxon>Chlorophyceae</taxon>
        <taxon>CS clade</taxon>
        <taxon>Chlamydomonadales</taxon>
        <taxon>Chlamydomonadaceae</taxon>
        <taxon>Chlamydomonas</taxon>
    </lineage>
</organism>
<dbReference type="Pfam" id="PF05686">
    <property type="entry name" value="Glyco_transf_90"/>
    <property type="match status" value="1"/>
</dbReference>